<evidence type="ECO:0000259" key="2">
    <source>
        <dbReference type="Pfam" id="PF09588"/>
    </source>
</evidence>
<keyword evidence="1" id="KW-0175">Coiled coil</keyword>
<dbReference type="InterPro" id="IPR051703">
    <property type="entry name" value="NF-kappa-B_Signaling_Reg"/>
</dbReference>
<accession>A0ABW3U0P2</accession>
<evidence type="ECO:0000313" key="4">
    <source>
        <dbReference type="Proteomes" id="UP001597231"/>
    </source>
</evidence>
<evidence type="ECO:0000313" key="3">
    <source>
        <dbReference type="EMBL" id="MFD1206676.1"/>
    </source>
</evidence>
<dbReference type="PANTHER" id="PTHR46609:SF6">
    <property type="entry name" value="EXONUCLEASE, PHAGE-TYPE_RECB, C-TERMINAL DOMAIN-CONTAINING PROTEIN-RELATED"/>
    <property type="match status" value="1"/>
</dbReference>
<dbReference type="PANTHER" id="PTHR46609">
    <property type="entry name" value="EXONUCLEASE, PHAGE-TYPE/RECB, C-TERMINAL DOMAIN-CONTAINING PROTEIN"/>
    <property type="match status" value="1"/>
</dbReference>
<name>A0ABW3U0P2_9BACL</name>
<dbReference type="Gene3D" id="3.90.320.10">
    <property type="match status" value="1"/>
</dbReference>
<dbReference type="InterPro" id="IPR011604">
    <property type="entry name" value="PDDEXK-like_dom_sf"/>
</dbReference>
<dbReference type="SUPFAM" id="SSF52980">
    <property type="entry name" value="Restriction endonuclease-like"/>
    <property type="match status" value="1"/>
</dbReference>
<dbReference type="Pfam" id="PF09588">
    <property type="entry name" value="YqaJ"/>
    <property type="match status" value="1"/>
</dbReference>
<dbReference type="InterPro" id="IPR019080">
    <property type="entry name" value="YqaJ_viral_recombinase"/>
</dbReference>
<proteinExistence type="predicted"/>
<feature type="coiled-coil region" evidence="1">
    <location>
        <begin position="235"/>
        <end position="262"/>
    </location>
</feature>
<dbReference type="EMBL" id="JBHTLT010000127">
    <property type="protein sequence ID" value="MFD1206676.1"/>
    <property type="molecule type" value="Genomic_DNA"/>
</dbReference>
<feature type="domain" description="YqaJ viral recombinase" evidence="2">
    <location>
        <begin position="16"/>
        <end position="151"/>
    </location>
</feature>
<reference evidence="4" key="1">
    <citation type="journal article" date="2019" name="Int. J. Syst. Evol. Microbiol.">
        <title>The Global Catalogue of Microorganisms (GCM) 10K type strain sequencing project: providing services to taxonomists for standard genome sequencing and annotation.</title>
        <authorList>
            <consortium name="The Broad Institute Genomics Platform"/>
            <consortium name="The Broad Institute Genome Sequencing Center for Infectious Disease"/>
            <person name="Wu L."/>
            <person name="Ma J."/>
        </authorList>
    </citation>
    <scope>NUCLEOTIDE SEQUENCE [LARGE SCALE GENOMIC DNA]</scope>
    <source>
        <strain evidence="4">CCUG 53915</strain>
    </source>
</reference>
<comment type="caution">
    <text evidence="3">The sequence shown here is derived from an EMBL/GenBank/DDBJ whole genome shotgun (WGS) entry which is preliminary data.</text>
</comment>
<gene>
    <name evidence="3" type="ORF">ACFQ38_16385</name>
</gene>
<dbReference type="InterPro" id="IPR017482">
    <property type="entry name" value="Lambda-type_endonuclease"/>
</dbReference>
<evidence type="ECO:0000256" key="1">
    <source>
        <dbReference type="SAM" id="Coils"/>
    </source>
</evidence>
<protein>
    <submittedName>
        <fullName evidence="3">YqaJ viral recombinase family protein</fullName>
    </submittedName>
</protein>
<dbReference type="Proteomes" id="UP001597231">
    <property type="component" value="Unassembled WGS sequence"/>
</dbReference>
<sequence>MQAEILTSTLDMNRQEWLEARKNGIGGSDVSAIAGLNKWKSPVGVYLDKVGATPTEDTAGEAAYWGNVMEDVVAQEFSKRTGLKVRRRNAILKHPEYPWMLANVDRLIVGKREGLECKTASEYLKGDWEGEEIPAAYLLQIQHYMAVTGYKAWYIAVLIGGNKFLYKRIERDEEIINYLITIEKDFWLNNVLAEEPPTFDGSQASVDLLKALYPESKPTSETMLPSEAETLIDALDAINVELKTIETQKKEYENQLKDMMKDNEKGYIGERQIIWKSYVTNRFDSKRFKEEEPDLYERYVNQTRARRFSVK</sequence>
<dbReference type="InterPro" id="IPR011335">
    <property type="entry name" value="Restrct_endonuc-II-like"/>
</dbReference>
<dbReference type="NCBIfam" id="TIGR03033">
    <property type="entry name" value="phage_rel_nuc"/>
    <property type="match status" value="1"/>
</dbReference>
<organism evidence="3 4">
    <name type="scientific">Sporosarcina contaminans</name>
    <dbReference type="NCBI Taxonomy" id="633403"/>
    <lineage>
        <taxon>Bacteria</taxon>
        <taxon>Bacillati</taxon>
        <taxon>Bacillota</taxon>
        <taxon>Bacilli</taxon>
        <taxon>Bacillales</taxon>
        <taxon>Caryophanaceae</taxon>
        <taxon>Sporosarcina</taxon>
    </lineage>
</organism>
<keyword evidence="4" id="KW-1185">Reference proteome</keyword>
<dbReference type="RefSeq" id="WP_381482286.1">
    <property type="nucleotide sequence ID" value="NZ_JBHTLT010000127.1"/>
</dbReference>